<dbReference type="AlphaFoldDB" id="A0AAN6I9N9"/>
<dbReference type="InterPro" id="IPR029058">
    <property type="entry name" value="AB_hydrolase_fold"/>
</dbReference>
<dbReference type="Proteomes" id="UP001203852">
    <property type="component" value="Unassembled WGS sequence"/>
</dbReference>
<dbReference type="SUPFAM" id="SSF53474">
    <property type="entry name" value="alpha/beta-Hydrolases"/>
    <property type="match status" value="1"/>
</dbReference>
<evidence type="ECO:0000313" key="9">
    <source>
        <dbReference type="EMBL" id="KAI1609010.1"/>
    </source>
</evidence>
<name>A0AAN6I9N9_9EURO</name>
<comment type="subcellular location">
    <subcellularLocation>
        <location evidence="2">Endoplasmic reticulum</location>
    </subcellularLocation>
    <subcellularLocation>
        <location evidence="3">Membrane</location>
    </subcellularLocation>
    <subcellularLocation>
        <location evidence="1">Mitochondrion</location>
    </subcellularLocation>
</comment>
<comment type="caution">
    <text evidence="9">The sequence shown here is derived from an EMBL/GenBank/DDBJ whole genome shotgun (WGS) entry which is preliminary data.</text>
</comment>
<gene>
    <name evidence="9" type="ORF">EDD36DRAFT_422718</name>
</gene>
<evidence type="ECO:0000256" key="6">
    <source>
        <dbReference type="ARBA" id="ARBA00023128"/>
    </source>
</evidence>
<dbReference type="Pfam" id="PF24883">
    <property type="entry name" value="NPHP3_N"/>
    <property type="match status" value="1"/>
</dbReference>
<dbReference type="InterPro" id="IPR052374">
    <property type="entry name" value="SERAC1"/>
</dbReference>
<feature type="domain" description="Nephrocystin 3-like N-terminal" evidence="8">
    <location>
        <begin position="450"/>
        <end position="562"/>
    </location>
</feature>
<dbReference type="Gene3D" id="3.40.50.1820">
    <property type="entry name" value="alpha/beta hydrolase"/>
    <property type="match status" value="1"/>
</dbReference>
<evidence type="ECO:0000256" key="4">
    <source>
        <dbReference type="ARBA" id="ARBA00022737"/>
    </source>
</evidence>
<evidence type="ECO:0000256" key="7">
    <source>
        <dbReference type="ARBA" id="ARBA00023136"/>
    </source>
</evidence>
<evidence type="ECO:0000256" key="1">
    <source>
        <dbReference type="ARBA" id="ARBA00004173"/>
    </source>
</evidence>
<evidence type="ECO:0000256" key="2">
    <source>
        <dbReference type="ARBA" id="ARBA00004240"/>
    </source>
</evidence>
<keyword evidence="7" id="KW-0472">Membrane</keyword>
<dbReference type="PANTHER" id="PTHR48182:SF2">
    <property type="entry name" value="PROTEIN SERAC1"/>
    <property type="match status" value="1"/>
</dbReference>
<dbReference type="GO" id="GO:0016020">
    <property type="term" value="C:membrane"/>
    <property type="evidence" value="ECO:0007669"/>
    <property type="project" value="UniProtKB-SubCell"/>
</dbReference>
<keyword evidence="6" id="KW-0496">Mitochondrion</keyword>
<dbReference type="PANTHER" id="PTHR48182">
    <property type="entry name" value="PROTEIN SERAC1"/>
    <property type="match status" value="1"/>
</dbReference>
<protein>
    <recommendedName>
        <fullName evidence="8">Nephrocystin 3-like N-terminal domain-containing protein</fullName>
    </recommendedName>
</protein>
<dbReference type="EMBL" id="MU404361">
    <property type="protein sequence ID" value="KAI1609010.1"/>
    <property type="molecule type" value="Genomic_DNA"/>
</dbReference>
<evidence type="ECO:0000256" key="5">
    <source>
        <dbReference type="ARBA" id="ARBA00022824"/>
    </source>
</evidence>
<keyword evidence="5" id="KW-0256">Endoplasmic reticulum</keyword>
<proteinExistence type="predicted"/>
<reference evidence="9" key="1">
    <citation type="journal article" date="2022" name="bioRxiv">
        <title>Deciphering the potential niche of two novel black yeast fungi from a biological soil crust based on their genomes, phenotypes, and melanin regulation.</title>
        <authorList>
            <consortium name="DOE Joint Genome Institute"/>
            <person name="Carr E.C."/>
            <person name="Barton Q."/>
            <person name="Grambo S."/>
            <person name="Sullivan M."/>
            <person name="Renfro C.M."/>
            <person name="Kuo A."/>
            <person name="Pangilinan J."/>
            <person name="Lipzen A."/>
            <person name="Keymanesh K."/>
            <person name="Savage E."/>
            <person name="Barry K."/>
            <person name="Grigoriev I.V."/>
            <person name="Riekhof W.R."/>
            <person name="Harris S.S."/>
        </authorList>
    </citation>
    <scope>NUCLEOTIDE SEQUENCE</scope>
    <source>
        <strain evidence="9">JF 03-4F</strain>
    </source>
</reference>
<keyword evidence="4" id="KW-0677">Repeat</keyword>
<evidence type="ECO:0000256" key="3">
    <source>
        <dbReference type="ARBA" id="ARBA00004370"/>
    </source>
</evidence>
<dbReference type="GO" id="GO:0005783">
    <property type="term" value="C:endoplasmic reticulum"/>
    <property type="evidence" value="ECO:0007669"/>
    <property type="project" value="UniProtKB-SubCell"/>
</dbReference>
<accession>A0AAN6I9N9</accession>
<organism evidence="9 10">
    <name type="scientific">Exophiala viscosa</name>
    <dbReference type="NCBI Taxonomy" id="2486360"/>
    <lineage>
        <taxon>Eukaryota</taxon>
        <taxon>Fungi</taxon>
        <taxon>Dikarya</taxon>
        <taxon>Ascomycota</taxon>
        <taxon>Pezizomycotina</taxon>
        <taxon>Eurotiomycetes</taxon>
        <taxon>Chaetothyriomycetidae</taxon>
        <taxon>Chaetothyriales</taxon>
        <taxon>Herpotrichiellaceae</taxon>
        <taxon>Exophiala</taxon>
    </lineage>
</organism>
<evidence type="ECO:0000259" key="8">
    <source>
        <dbReference type="Pfam" id="PF24883"/>
    </source>
</evidence>
<evidence type="ECO:0000313" key="10">
    <source>
        <dbReference type="Proteomes" id="UP001203852"/>
    </source>
</evidence>
<sequence>MSSDIQGVNKENTNASRRIHVKECGFTIVHDGGPRPDFDIVFIHGIQGYPLKTWTYNLTQTDTPKPKGPLGLRRSIAGTPLRDRSAGSLGYSQDVPAGFWPANLLRKDFPDARILTYGYDSQVSNFFSGGANQNNIIEIANAFLNDLAAQRVDARGRDMIIVSHSMGGLITKEALRRASNSSEMDSDLKDVLLSTFALIFFGTPHRGGAYTNLGLTIAKMAKAAGFSVNDQNIRDLRGDSPVLALIRDGFSQLLESGTFYISTFQESLGYSGFGWMDSKVVPNESSELGHPVKERKSFVNANHRNMCRFQDEDDDGYIRTKGEIKRHLERRKLKADHIRGEQVQSQLPAWNLVLKMFCQIDLHKQVALKVFQNTRWVTESCKSRLRSERRCHGSIKNLVLGSTNGLWQVTVSSGYRERQAGAKAMKFLLENYQTLSLLNQSLEVGSWLLLGSFFTDRAERIQASWEGILHDMIYQLLDNCPALMDIAYGTFVKRRQSYWDTNSLEKLLLTIVTEFDGEMHVCFLIDALDEHDGQHGRMSDFFHDLVASSRESVQLKVVVASRPHNEIKDLFEGDQTLEMQEWTEKDIKTYITVRLARQPRWQALKDRGAVSTVSDVEADISKRAQGVFLWVKLVIDELVDEIRDGVSIPELKEWVRKFPEYLDDLFGHMLQKVKKQHYMELVIVVETLLRSEIAPTPEFLRLVVLANSKADNNQANEDDSQVHEEIDPDGIARRLRSRSGGLVEIVPRIQYENEELVVQFVHQIVKEYFLRRKNLSGFSESITCLAPGVDHLNGCFFILQAYLYWLKMPPKARMGYLIDVDELARAIVSHAIMTELSMDVAPTRLLGALDPLISQQSRYGLLWPLNYGKAAQPPEWLKESEVAIQYGSMFMIEATAFRLSRYIQEALTDEMAESIRASGAIQFGYLRCGVSTHTRGPLLDRANLLIKCGVNVSLQRTFRYRDPNIALHAWNQAALDAWPLPTISMDALGIFVSTHWECCWGDGIEDDTTGHMAVLRRLLEVTADPMGLCLIEEVPIRLDRYFSMASLQSQNIRMLDLSWEQCKTWLASVADMFDTTPSHILWFWVYKSVDKPEIARWLLNHGATISAHVAMAIYQPLAIVLSRRYRGVPFVELVQAFAAEGKSLEVLEQTLLGEYERYFHSHIMPGYKLLLATEFRKPQYYEADAREFASE</sequence>
<dbReference type="GO" id="GO:0005739">
    <property type="term" value="C:mitochondrion"/>
    <property type="evidence" value="ECO:0007669"/>
    <property type="project" value="UniProtKB-SubCell"/>
</dbReference>
<dbReference type="InterPro" id="IPR056884">
    <property type="entry name" value="NPHP3-like_N"/>
</dbReference>
<keyword evidence="10" id="KW-1185">Reference proteome</keyword>